<keyword evidence="3" id="KW-1185">Reference proteome</keyword>
<name>A0ABT4JQW6_9GAMM</name>
<dbReference type="EMBL" id="JAPUBN010000010">
    <property type="protein sequence ID" value="MCZ2720744.1"/>
    <property type="molecule type" value="Genomic_DNA"/>
</dbReference>
<sequence length="121" mass="13601">MNIIASDYPSHEGLVGMLEGYDCPAILVSVDYQILATNQLYQNEFGAMTLDRKHRCYEVSHGYSVPCDEAGEDCPLSTVLKTGHKERVLHIHQTPRGKEHVDVEMLPINDSQGRLLFLLNC</sequence>
<comment type="caution">
    <text evidence="2">The sequence shown here is derived from an EMBL/GenBank/DDBJ whole genome shotgun (WGS) entry which is preliminary data.</text>
</comment>
<reference evidence="2" key="1">
    <citation type="submission" date="2022-12" db="EMBL/GenBank/DDBJ databases">
        <title>Marinomonas 15G1-11 sp. nov, isolated from marine algae.</title>
        <authorList>
            <person name="Butt M."/>
            <person name="Choi D.G."/>
            <person name="Kim J.M."/>
            <person name="Lee J.K."/>
            <person name="Baek J.H."/>
            <person name="Jeon C.O."/>
        </authorList>
    </citation>
    <scope>NUCLEOTIDE SEQUENCE</scope>
    <source>
        <strain evidence="2">15G1-11</strain>
    </source>
</reference>
<proteinExistence type="predicted"/>
<gene>
    <name evidence="2" type="ORF">O1D97_03575</name>
</gene>
<evidence type="ECO:0000313" key="2">
    <source>
        <dbReference type="EMBL" id="MCZ2720744.1"/>
    </source>
</evidence>
<feature type="domain" description="PAS fold-4" evidence="1">
    <location>
        <begin position="23"/>
        <end position="118"/>
    </location>
</feature>
<dbReference type="Pfam" id="PF08448">
    <property type="entry name" value="PAS_4"/>
    <property type="match status" value="1"/>
</dbReference>
<protein>
    <submittedName>
        <fullName evidence="2">PAS domain-containing protein</fullName>
    </submittedName>
</protein>
<dbReference type="Proteomes" id="UP001149719">
    <property type="component" value="Unassembled WGS sequence"/>
</dbReference>
<accession>A0ABT4JQW6</accession>
<evidence type="ECO:0000259" key="1">
    <source>
        <dbReference type="Pfam" id="PF08448"/>
    </source>
</evidence>
<dbReference type="RefSeq" id="WP_269122862.1">
    <property type="nucleotide sequence ID" value="NZ_JAPUBN010000010.1"/>
</dbReference>
<dbReference type="InterPro" id="IPR013656">
    <property type="entry name" value="PAS_4"/>
</dbReference>
<evidence type="ECO:0000313" key="3">
    <source>
        <dbReference type="Proteomes" id="UP001149719"/>
    </source>
</evidence>
<organism evidence="2 3">
    <name type="scientific">Marinomonas phaeophyticola</name>
    <dbReference type="NCBI Taxonomy" id="3004091"/>
    <lineage>
        <taxon>Bacteria</taxon>
        <taxon>Pseudomonadati</taxon>
        <taxon>Pseudomonadota</taxon>
        <taxon>Gammaproteobacteria</taxon>
        <taxon>Oceanospirillales</taxon>
        <taxon>Oceanospirillaceae</taxon>
        <taxon>Marinomonas</taxon>
    </lineage>
</organism>